<dbReference type="AlphaFoldDB" id="A0A2L0S4H1"/>
<dbReference type="Gene3D" id="1.20.1260.10">
    <property type="match status" value="1"/>
</dbReference>
<proteinExistence type="predicted"/>
<dbReference type="InterPro" id="IPR009078">
    <property type="entry name" value="Ferritin-like_SF"/>
</dbReference>
<accession>A0A2L0S4H1</accession>
<dbReference type="SUPFAM" id="SSF47240">
    <property type="entry name" value="Ferritin-like"/>
    <property type="match status" value="1"/>
</dbReference>
<dbReference type="Proteomes" id="UP000239888">
    <property type="component" value="Chromosome"/>
</dbReference>
<gene>
    <name evidence="1" type="ORF">BOP93_09730</name>
</gene>
<dbReference type="EMBL" id="CP018049">
    <property type="protein sequence ID" value="AUZ49034.1"/>
    <property type="molecule type" value="Genomic_DNA"/>
</dbReference>
<evidence type="ECO:0000313" key="2">
    <source>
        <dbReference type="Proteomes" id="UP000239888"/>
    </source>
</evidence>
<name>A0A2L0S4H1_9PSED</name>
<organism evidence="1 2">
    <name type="scientific">Pseudomonas orientalis</name>
    <dbReference type="NCBI Taxonomy" id="76758"/>
    <lineage>
        <taxon>Bacteria</taxon>
        <taxon>Pseudomonadati</taxon>
        <taxon>Pseudomonadota</taxon>
        <taxon>Gammaproteobacteria</taxon>
        <taxon>Pseudomonadales</taxon>
        <taxon>Pseudomonadaceae</taxon>
        <taxon>Pseudomonas</taxon>
    </lineage>
</organism>
<dbReference type="InterPro" id="IPR010287">
    <property type="entry name" value="DUF892_YciF-like"/>
</dbReference>
<evidence type="ECO:0000313" key="1">
    <source>
        <dbReference type="EMBL" id="AUZ49034.1"/>
    </source>
</evidence>
<protein>
    <submittedName>
        <fullName evidence="1">YciE/YciF family protein</fullName>
    </submittedName>
</protein>
<dbReference type="InterPro" id="IPR012347">
    <property type="entry name" value="Ferritin-like"/>
</dbReference>
<sequence length="56" mass="6063">MLIAAAQAAGDAETQAACEKILPQEIAMAQWLLEHLPELTQAFLERSAAPDTEAKR</sequence>
<dbReference type="KEGG" id="poi:BOP93_09730"/>
<reference evidence="1 2" key="1">
    <citation type="journal article" date="2018" name="Front. Microbiol.">
        <title>Pseudomonas orientalis F9: A Potent Antagonist against Phytopathogens with Phytotoxic Effect in the Apple Flower.</title>
        <authorList>
            <person name="Zengerer V."/>
            <person name="Schmid M."/>
            <person name="Bieri M."/>
            <person name="Muller D.C."/>
            <person name="Remus-Emsermann M.N.P."/>
            <person name="Ahrens C.H."/>
            <person name="Pelludat C."/>
        </authorList>
    </citation>
    <scope>NUCLEOTIDE SEQUENCE [LARGE SCALE GENOMIC DNA]</scope>
    <source>
        <strain evidence="1 2">F9</strain>
    </source>
</reference>
<dbReference type="Pfam" id="PF05974">
    <property type="entry name" value="DUF892"/>
    <property type="match status" value="1"/>
</dbReference>